<keyword evidence="2" id="KW-0238">DNA-binding</keyword>
<keyword evidence="1 3" id="KW-0597">Phosphoprotein</keyword>
<dbReference type="PRINTS" id="PR00038">
    <property type="entry name" value="HTHLUXR"/>
</dbReference>
<keyword evidence="7" id="KW-1185">Reference proteome</keyword>
<dbReference type="InterPro" id="IPR039420">
    <property type="entry name" value="WalR-like"/>
</dbReference>
<evidence type="ECO:0000256" key="1">
    <source>
        <dbReference type="ARBA" id="ARBA00022553"/>
    </source>
</evidence>
<dbReference type="SMART" id="SM00448">
    <property type="entry name" value="REC"/>
    <property type="match status" value="1"/>
</dbReference>
<dbReference type="SUPFAM" id="SSF52172">
    <property type="entry name" value="CheY-like"/>
    <property type="match status" value="1"/>
</dbReference>
<evidence type="ECO:0000313" key="7">
    <source>
        <dbReference type="Proteomes" id="UP000548304"/>
    </source>
</evidence>
<dbReference type="Proteomes" id="UP000548304">
    <property type="component" value="Unassembled WGS sequence"/>
</dbReference>
<evidence type="ECO:0000313" key="6">
    <source>
        <dbReference type="EMBL" id="NYH78282.1"/>
    </source>
</evidence>
<dbReference type="PROSITE" id="PS50110">
    <property type="entry name" value="RESPONSE_REGULATORY"/>
    <property type="match status" value="1"/>
</dbReference>
<accession>A0A852YX23</accession>
<dbReference type="PANTHER" id="PTHR43214">
    <property type="entry name" value="TWO-COMPONENT RESPONSE REGULATOR"/>
    <property type="match status" value="1"/>
</dbReference>
<feature type="modified residue" description="4-aspartylphosphate" evidence="3">
    <location>
        <position position="53"/>
    </location>
</feature>
<dbReference type="InterPro" id="IPR001789">
    <property type="entry name" value="Sig_transdc_resp-reg_receiver"/>
</dbReference>
<dbReference type="InterPro" id="IPR016032">
    <property type="entry name" value="Sig_transdc_resp-reg_C-effctor"/>
</dbReference>
<evidence type="ECO:0000259" key="4">
    <source>
        <dbReference type="PROSITE" id="PS50043"/>
    </source>
</evidence>
<dbReference type="Gene3D" id="3.40.50.2300">
    <property type="match status" value="1"/>
</dbReference>
<proteinExistence type="predicted"/>
<dbReference type="InterPro" id="IPR058245">
    <property type="entry name" value="NreC/VraR/RcsB-like_REC"/>
</dbReference>
<dbReference type="Pfam" id="PF00196">
    <property type="entry name" value="GerE"/>
    <property type="match status" value="1"/>
</dbReference>
<dbReference type="Pfam" id="PF00072">
    <property type="entry name" value="Response_reg"/>
    <property type="match status" value="1"/>
</dbReference>
<dbReference type="PANTHER" id="PTHR43214:SF42">
    <property type="entry name" value="TRANSCRIPTIONAL REGULATORY PROTEIN DESR"/>
    <property type="match status" value="1"/>
</dbReference>
<sequence>MARLVLGDDHTVFVDALTTVLPQRGIEVVGTADTIEGTLEMVRGNRPDVCLLDRFFADGDVLDSLDEVVKVGGPRMRLVLLTADRETAAIRRAMRTGAAGYVNKMCGLTALVEAVRKVSAGEPVTRLPALAVERNADGVAFGDEVLFEELTPRERECLRLLVSGAHTKTMARDLGVSDATVRTHVQGLLTKMGVHSRLEAVSLAVRHSLVDET</sequence>
<protein>
    <submittedName>
        <fullName evidence="6">Two-component system nitrate/nitrite response regulator NarL</fullName>
    </submittedName>
</protein>
<dbReference type="GO" id="GO:0000160">
    <property type="term" value="P:phosphorelay signal transduction system"/>
    <property type="evidence" value="ECO:0007669"/>
    <property type="project" value="InterPro"/>
</dbReference>
<gene>
    <name evidence="6" type="ORF">FHR84_001604</name>
</gene>
<dbReference type="InterPro" id="IPR000792">
    <property type="entry name" value="Tscrpt_reg_LuxR_C"/>
</dbReference>
<evidence type="ECO:0000256" key="2">
    <source>
        <dbReference type="ARBA" id="ARBA00023125"/>
    </source>
</evidence>
<dbReference type="SUPFAM" id="SSF46894">
    <property type="entry name" value="C-terminal effector domain of the bipartite response regulators"/>
    <property type="match status" value="1"/>
</dbReference>
<name>A0A852YX23_9ACTN</name>
<dbReference type="CDD" id="cd17535">
    <property type="entry name" value="REC_NarL-like"/>
    <property type="match status" value="1"/>
</dbReference>
<evidence type="ECO:0000256" key="3">
    <source>
        <dbReference type="PROSITE-ProRule" id="PRU00169"/>
    </source>
</evidence>
<dbReference type="GO" id="GO:0003677">
    <property type="term" value="F:DNA binding"/>
    <property type="evidence" value="ECO:0007669"/>
    <property type="project" value="UniProtKB-KW"/>
</dbReference>
<reference evidence="6 7" key="1">
    <citation type="submission" date="2020-07" db="EMBL/GenBank/DDBJ databases">
        <title>Genomic Encyclopedia of Type Strains, Phase III (KMG-III): the genomes of soil and plant-associated and newly described type strains.</title>
        <authorList>
            <person name="Whitman W."/>
        </authorList>
    </citation>
    <scope>NUCLEOTIDE SEQUENCE [LARGE SCALE GENOMIC DNA]</scope>
    <source>
        <strain evidence="6 7">CECT 8576</strain>
    </source>
</reference>
<dbReference type="PROSITE" id="PS50043">
    <property type="entry name" value="HTH_LUXR_2"/>
    <property type="match status" value="1"/>
</dbReference>
<evidence type="ECO:0000259" key="5">
    <source>
        <dbReference type="PROSITE" id="PS50110"/>
    </source>
</evidence>
<comment type="caution">
    <text evidence="6">The sequence shown here is derived from an EMBL/GenBank/DDBJ whole genome shotgun (WGS) entry which is preliminary data.</text>
</comment>
<dbReference type="EMBL" id="JACBYW010000002">
    <property type="protein sequence ID" value="NYH78282.1"/>
    <property type="molecule type" value="Genomic_DNA"/>
</dbReference>
<dbReference type="AlphaFoldDB" id="A0A852YX23"/>
<feature type="domain" description="Response regulatory" evidence="5">
    <location>
        <begin position="3"/>
        <end position="119"/>
    </location>
</feature>
<dbReference type="RefSeq" id="WP_179534771.1">
    <property type="nucleotide sequence ID" value="NZ_JACBYW010000002.1"/>
</dbReference>
<dbReference type="GO" id="GO:0006355">
    <property type="term" value="P:regulation of DNA-templated transcription"/>
    <property type="evidence" value="ECO:0007669"/>
    <property type="project" value="InterPro"/>
</dbReference>
<dbReference type="InterPro" id="IPR011006">
    <property type="entry name" value="CheY-like_superfamily"/>
</dbReference>
<organism evidence="6 7">
    <name type="scientific">Actinopolyspora biskrensis</name>
    <dbReference type="NCBI Taxonomy" id="1470178"/>
    <lineage>
        <taxon>Bacteria</taxon>
        <taxon>Bacillati</taxon>
        <taxon>Actinomycetota</taxon>
        <taxon>Actinomycetes</taxon>
        <taxon>Actinopolysporales</taxon>
        <taxon>Actinopolysporaceae</taxon>
        <taxon>Actinopolyspora</taxon>
    </lineage>
</organism>
<dbReference type="SMART" id="SM00421">
    <property type="entry name" value="HTH_LUXR"/>
    <property type="match status" value="1"/>
</dbReference>
<dbReference type="CDD" id="cd06170">
    <property type="entry name" value="LuxR_C_like"/>
    <property type="match status" value="1"/>
</dbReference>
<feature type="domain" description="HTH luxR-type" evidence="4">
    <location>
        <begin position="143"/>
        <end position="208"/>
    </location>
</feature>